<organism>
    <name type="scientific">Solenopsis invicta</name>
    <name type="common">Red imported fire ant</name>
    <name type="synonym">Solenopsis wagneri</name>
    <dbReference type="NCBI Taxonomy" id="13686"/>
    <lineage>
        <taxon>Eukaryota</taxon>
        <taxon>Metazoa</taxon>
        <taxon>Ecdysozoa</taxon>
        <taxon>Arthropoda</taxon>
        <taxon>Hexapoda</taxon>
        <taxon>Insecta</taxon>
        <taxon>Pterygota</taxon>
        <taxon>Neoptera</taxon>
        <taxon>Endopterygota</taxon>
        <taxon>Hymenoptera</taxon>
        <taxon>Apocrita</taxon>
        <taxon>Aculeata</taxon>
        <taxon>Formicoidea</taxon>
        <taxon>Formicidae</taxon>
        <taxon>Myrmicinae</taxon>
        <taxon>Solenopsis</taxon>
    </lineage>
</organism>
<dbReference type="AlphaFoldDB" id="E9J4E9"/>
<name>E9J4E9_SOLIN</name>
<evidence type="ECO:0000313" key="1">
    <source>
        <dbReference type="EMBL" id="EFZ12302.1"/>
    </source>
</evidence>
<sequence>FKRKINLIFSPHDFVWYCNEFIHTFVSVVTVTNTHIATRVYVVTSSLSARIFISTTLKGSHPESEDVAVEQLSCVLTFHLIFDLKWSERRYFSIIKRLAMAYIMD</sequence>
<protein>
    <submittedName>
        <fullName evidence="1">Uncharacterized protein</fullName>
    </submittedName>
</protein>
<feature type="non-terminal residue" evidence="1">
    <location>
        <position position="105"/>
    </location>
</feature>
<gene>
    <name evidence="1" type="ORF">SINV_00519</name>
</gene>
<proteinExistence type="predicted"/>
<dbReference type="HOGENOM" id="CLU_2243323_0_0_1"/>
<reference evidence="1" key="1">
    <citation type="journal article" date="2011" name="Proc. Natl. Acad. Sci. U.S.A.">
        <title>The genome of the fire ant Solenopsis invicta.</title>
        <authorList>
            <person name="Wurm Y."/>
            <person name="Wang J."/>
            <person name="Riba-Grognuz O."/>
            <person name="Corona M."/>
            <person name="Nygaard S."/>
            <person name="Hunt B.G."/>
            <person name="Ingram K.K."/>
            <person name="Falquet L."/>
            <person name="Nipitwattanaphon M."/>
            <person name="Gotzek D."/>
            <person name="Dijkstra M.B."/>
            <person name="Oettler J."/>
            <person name="Comtesse F."/>
            <person name="Shih C.J."/>
            <person name="Wu W.J."/>
            <person name="Yang C.C."/>
            <person name="Thomas J."/>
            <person name="Beaudoing E."/>
            <person name="Pradervand S."/>
            <person name="Flegel V."/>
            <person name="Cook E.D."/>
            <person name="Fabbretti R."/>
            <person name="Stockinger H."/>
            <person name="Long L."/>
            <person name="Farmerie W.G."/>
            <person name="Oakey J."/>
            <person name="Boomsma J.J."/>
            <person name="Pamilo P."/>
            <person name="Yi S.V."/>
            <person name="Heinze J."/>
            <person name="Goodisman M.A."/>
            <person name="Farinelli L."/>
            <person name="Harshman K."/>
            <person name="Hulo N."/>
            <person name="Cerutti L."/>
            <person name="Xenarios I."/>
            <person name="Shoemaker D."/>
            <person name="Keller L."/>
        </authorList>
    </citation>
    <scope>NUCLEOTIDE SEQUENCE [LARGE SCALE GENOMIC DNA]</scope>
</reference>
<feature type="non-terminal residue" evidence="1">
    <location>
        <position position="1"/>
    </location>
</feature>
<dbReference type="EMBL" id="GL768098">
    <property type="protein sequence ID" value="EFZ12302.1"/>
    <property type="molecule type" value="Genomic_DNA"/>
</dbReference>
<accession>E9J4E9</accession>